<accession>A0A8J2JYT6</accession>
<keyword evidence="1" id="KW-0472">Membrane</keyword>
<name>A0A8J2JYT6_9HEXA</name>
<evidence type="ECO:0000313" key="2">
    <source>
        <dbReference type="EMBL" id="CAG7724470.1"/>
    </source>
</evidence>
<feature type="transmembrane region" description="Helical" evidence="1">
    <location>
        <begin position="94"/>
        <end position="113"/>
    </location>
</feature>
<organism evidence="2 3">
    <name type="scientific">Allacma fusca</name>
    <dbReference type="NCBI Taxonomy" id="39272"/>
    <lineage>
        <taxon>Eukaryota</taxon>
        <taxon>Metazoa</taxon>
        <taxon>Ecdysozoa</taxon>
        <taxon>Arthropoda</taxon>
        <taxon>Hexapoda</taxon>
        <taxon>Collembola</taxon>
        <taxon>Symphypleona</taxon>
        <taxon>Sminthuridae</taxon>
        <taxon>Allacma</taxon>
    </lineage>
</organism>
<dbReference type="AlphaFoldDB" id="A0A8J2JYT6"/>
<dbReference type="EMBL" id="CAJVCH010109991">
    <property type="protein sequence ID" value="CAG7724470.1"/>
    <property type="molecule type" value="Genomic_DNA"/>
</dbReference>
<gene>
    <name evidence="2" type="ORF">AFUS01_LOCUS13493</name>
</gene>
<evidence type="ECO:0000313" key="3">
    <source>
        <dbReference type="Proteomes" id="UP000708208"/>
    </source>
</evidence>
<evidence type="ECO:0000256" key="1">
    <source>
        <dbReference type="SAM" id="Phobius"/>
    </source>
</evidence>
<sequence length="183" mass="21096">MAGYDNNNNCYKRSNYLHPYYVPTWNNALAAPLPLHHRSSSVHPQRQLYPPTPASPVGLNENPIGGVLSSYVPGPTTIVMFERKRKPSLTSNKYVRVACLCFIIFIITVIFWTRMFAKSEKSSFLEPEIKQFIQIPQDKENMSGYTYLNSHRMYTNVIFSYDDDEETLLETVKTFAFEPAQKL</sequence>
<dbReference type="Proteomes" id="UP000708208">
    <property type="component" value="Unassembled WGS sequence"/>
</dbReference>
<keyword evidence="1" id="KW-1133">Transmembrane helix</keyword>
<keyword evidence="3" id="KW-1185">Reference proteome</keyword>
<proteinExistence type="predicted"/>
<comment type="caution">
    <text evidence="2">The sequence shown here is derived from an EMBL/GenBank/DDBJ whole genome shotgun (WGS) entry which is preliminary data.</text>
</comment>
<keyword evidence="1" id="KW-0812">Transmembrane</keyword>
<protein>
    <submittedName>
        <fullName evidence="2">Uncharacterized protein</fullName>
    </submittedName>
</protein>
<reference evidence="2" key="1">
    <citation type="submission" date="2021-06" db="EMBL/GenBank/DDBJ databases">
        <authorList>
            <person name="Hodson N. C."/>
            <person name="Mongue J. A."/>
            <person name="Jaron S. K."/>
        </authorList>
    </citation>
    <scope>NUCLEOTIDE SEQUENCE</scope>
</reference>